<dbReference type="EMBL" id="JABGBW010000003">
    <property type="protein sequence ID" value="MBC2576233.1"/>
    <property type="molecule type" value="Genomic_DNA"/>
</dbReference>
<reference evidence="2 3" key="1">
    <citation type="submission" date="2020-05" db="EMBL/GenBank/DDBJ databases">
        <title>Draft genome of xy-202 and genomic insight in genome of the genus Peptostreptococcus.</title>
        <authorList>
            <person name="Zhang Z."/>
        </authorList>
    </citation>
    <scope>NUCLEOTIDE SEQUENCE [LARGE SCALE GENOMIC DNA]</scope>
    <source>
        <strain evidence="2 3">DSM 27025</strain>
    </source>
</reference>
<evidence type="ECO:0000313" key="2">
    <source>
        <dbReference type="EMBL" id="MBC2576233.1"/>
    </source>
</evidence>
<keyword evidence="3" id="KW-1185">Reference proteome</keyword>
<gene>
    <name evidence="2" type="ORF">HLB29_05990</name>
</gene>
<dbReference type="Proteomes" id="UP000713904">
    <property type="component" value="Unassembled WGS sequence"/>
</dbReference>
<accession>A0ABR6TLX0</accession>
<feature type="region of interest" description="Disordered" evidence="1">
    <location>
        <begin position="1"/>
        <end position="27"/>
    </location>
</feature>
<evidence type="ECO:0000256" key="1">
    <source>
        <dbReference type="SAM" id="MobiDB-lite"/>
    </source>
</evidence>
<comment type="caution">
    <text evidence="2">The sequence shown here is derived from an EMBL/GenBank/DDBJ whole genome shotgun (WGS) entry which is preliminary data.</text>
</comment>
<sequence>MNNSKESTPKKNSSNVSTKTVNDKNSNLTFDTSEFEKLSKDDLIRKRDKLIDENLSIDKSVSEEENKRTKKELLLNDSWTLVGYVEYKYPNLDDREKLMKQINLIQFANFLGHRMDPSGQYFMILDENSQYDDFLKFKKREDLRDISSTSTVKEKMKYLAKNIDELSSFVDIPKENIIENFTNYYQDENSSLSEKEKNEIKGLIENFKK</sequence>
<organism evidence="2 3">
    <name type="scientific">Peptostreptococcus canis</name>
    <dbReference type="NCBI Taxonomy" id="1159213"/>
    <lineage>
        <taxon>Bacteria</taxon>
        <taxon>Bacillati</taxon>
        <taxon>Bacillota</taxon>
        <taxon>Clostridia</taxon>
        <taxon>Peptostreptococcales</taxon>
        <taxon>Peptostreptococcaceae</taxon>
        <taxon>Peptostreptococcus</taxon>
    </lineage>
</organism>
<evidence type="ECO:0000313" key="3">
    <source>
        <dbReference type="Proteomes" id="UP000713904"/>
    </source>
</evidence>
<dbReference type="RefSeq" id="WP_185624249.1">
    <property type="nucleotide sequence ID" value="NZ_JABGBW010000003.1"/>
</dbReference>
<name>A0ABR6TLX0_9FIRM</name>
<proteinExistence type="predicted"/>
<protein>
    <submittedName>
        <fullName evidence="2">Uncharacterized protein</fullName>
    </submittedName>
</protein>